<keyword evidence="1" id="KW-0378">Hydrolase</keyword>
<organism evidence="4 5">
    <name type="scientific">Catellatospora bangladeshensis</name>
    <dbReference type="NCBI Taxonomy" id="310355"/>
    <lineage>
        <taxon>Bacteria</taxon>
        <taxon>Bacillati</taxon>
        <taxon>Actinomycetota</taxon>
        <taxon>Actinomycetes</taxon>
        <taxon>Micromonosporales</taxon>
        <taxon>Micromonosporaceae</taxon>
        <taxon>Catellatospora</taxon>
    </lineage>
</organism>
<dbReference type="GO" id="GO:0004040">
    <property type="term" value="F:amidase activity"/>
    <property type="evidence" value="ECO:0007669"/>
    <property type="project" value="InterPro"/>
</dbReference>
<feature type="signal peptide" evidence="2">
    <location>
        <begin position="1"/>
        <end position="27"/>
    </location>
</feature>
<keyword evidence="2" id="KW-0732">Signal</keyword>
<dbReference type="Gene3D" id="2.10.70.40">
    <property type="entry name" value="peptidoglycan hydrolase"/>
    <property type="match status" value="1"/>
</dbReference>
<feature type="domain" description="Mannosyl-glycoprotein endo-beta-N-acetylglucosamidase-like" evidence="3">
    <location>
        <begin position="223"/>
        <end position="369"/>
    </location>
</feature>
<feature type="chain" id="PRO_5035191480" description="Mannosyl-glycoprotein endo-beta-N-acetylglucosamidase-like domain-containing protein" evidence="2">
    <location>
        <begin position="28"/>
        <end position="372"/>
    </location>
</feature>
<sequence length="372" mass="39244">MSASPRTVLGTVLIMPLLLLAALPAVAVAVGQPRAVPQPDRARTTGVDPVTGTAGIRVDTDGGVVHVRSGPTTDRRAMAALGDDSRVAVRCKVWGERVTGTKRRTAYWMRVGAGRYLSDAFLDWPAARPEVPWCGTAPVDAVTARVAAGGSVLNLRREPGTAAGRLGTVDDGSVLAVRCQAAGQAVGGSGTWLRVAGGRYVAEAYVRWAPQRPWLPWCGQEPSRTPPASSREFVAEAEGPARAAARAHGVPASVLVAQAVYASDWGRAEPARRDHNLFGALCVPAAKPGALGCREYGATALRAYRSPADSFADQARVLAAEPRNATALTHAADPERFVRDLQAAGYAGGARYADRLVDLIRRYDLRRLDTAG</sequence>
<dbReference type="EMBL" id="BONF01000004">
    <property type="protein sequence ID" value="GIF79166.1"/>
    <property type="molecule type" value="Genomic_DNA"/>
</dbReference>
<dbReference type="NCBIfam" id="NF038016">
    <property type="entry name" value="sporang_Gsm"/>
    <property type="match status" value="1"/>
</dbReference>
<evidence type="ECO:0000259" key="3">
    <source>
        <dbReference type="SMART" id="SM00047"/>
    </source>
</evidence>
<dbReference type="SMART" id="SM00047">
    <property type="entry name" value="LYZ2"/>
    <property type="match status" value="1"/>
</dbReference>
<dbReference type="Gene3D" id="1.10.530.10">
    <property type="match status" value="1"/>
</dbReference>
<evidence type="ECO:0000256" key="2">
    <source>
        <dbReference type="SAM" id="SignalP"/>
    </source>
</evidence>
<evidence type="ECO:0000313" key="5">
    <source>
        <dbReference type="Proteomes" id="UP000601223"/>
    </source>
</evidence>
<dbReference type="GO" id="GO:0071973">
    <property type="term" value="P:bacterial-type flagellum-dependent cell motility"/>
    <property type="evidence" value="ECO:0007669"/>
    <property type="project" value="TreeGrafter"/>
</dbReference>
<reference evidence="4 5" key="1">
    <citation type="submission" date="2021-01" db="EMBL/GenBank/DDBJ databases">
        <title>Whole genome shotgun sequence of Catellatospora bangladeshensis NBRC 107357.</title>
        <authorList>
            <person name="Komaki H."/>
            <person name="Tamura T."/>
        </authorList>
    </citation>
    <scope>NUCLEOTIDE SEQUENCE [LARGE SCALE GENOMIC DNA]</scope>
    <source>
        <strain evidence="4 5">NBRC 107357</strain>
    </source>
</reference>
<protein>
    <recommendedName>
        <fullName evidence="3">Mannosyl-glycoprotein endo-beta-N-acetylglucosamidase-like domain-containing protein</fullName>
    </recommendedName>
</protein>
<proteinExistence type="predicted"/>
<dbReference type="PANTHER" id="PTHR33308">
    <property type="entry name" value="PEPTIDOGLYCAN HYDROLASE FLGJ"/>
    <property type="match status" value="1"/>
</dbReference>
<dbReference type="InterPro" id="IPR002901">
    <property type="entry name" value="MGlyc_endo_b_GlcNAc-like_dom"/>
</dbReference>
<dbReference type="AlphaFoldDB" id="A0A8J3NHD2"/>
<dbReference type="PANTHER" id="PTHR33308:SF9">
    <property type="entry name" value="PEPTIDOGLYCAN HYDROLASE FLGJ"/>
    <property type="match status" value="1"/>
</dbReference>
<evidence type="ECO:0000256" key="1">
    <source>
        <dbReference type="ARBA" id="ARBA00022801"/>
    </source>
</evidence>
<comment type="caution">
    <text evidence="4">The sequence shown here is derived from an EMBL/GenBank/DDBJ whole genome shotgun (WGS) entry which is preliminary data.</text>
</comment>
<accession>A0A8J3NHD2</accession>
<keyword evidence="5" id="KW-1185">Reference proteome</keyword>
<name>A0A8J3NHD2_9ACTN</name>
<dbReference type="InterPro" id="IPR051056">
    <property type="entry name" value="Glycosyl_Hydrolase_73"/>
</dbReference>
<dbReference type="Pfam" id="PF01832">
    <property type="entry name" value="Glucosaminidase"/>
    <property type="match status" value="1"/>
</dbReference>
<gene>
    <name evidence="4" type="ORF">Cba03nite_05150</name>
</gene>
<dbReference type="Proteomes" id="UP000601223">
    <property type="component" value="Unassembled WGS sequence"/>
</dbReference>
<evidence type="ECO:0000313" key="4">
    <source>
        <dbReference type="EMBL" id="GIF79166.1"/>
    </source>
</evidence>